<keyword evidence="7" id="KW-1185">Reference proteome</keyword>
<evidence type="ECO:0000259" key="5">
    <source>
        <dbReference type="PROSITE" id="PS50977"/>
    </source>
</evidence>
<dbReference type="AlphaFoldDB" id="A0A5Q0BKH4"/>
<proteinExistence type="predicted"/>
<dbReference type="InterPro" id="IPR011075">
    <property type="entry name" value="TetR_C"/>
</dbReference>
<dbReference type="FunCoup" id="A0A5Q0BKH4">
    <property type="interactions" value="125"/>
</dbReference>
<evidence type="ECO:0000313" key="7">
    <source>
        <dbReference type="Proteomes" id="UP000325755"/>
    </source>
</evidence>
<dbReference type="Gene3D" id="1.10.357.10">
    <property type="entry name" value="Tetracycline Repressor, domain 2"/>
    <property type="match status" value="1"/>
</dbReference>
<dbReference type="PANTHER" id="PTHR47506:SF6">
    <property type="entry name" value="HTH-TYPE TRANSCRIPTIONAL REPRESSOR NEMR"/>
    <property type="match status" value="1"/>
</dbReference>
<dbReference type="KEGG" id="mmob:F6R98_17925"/>
<keyword evidence="1" id="KW-0805">Transcription regulation</keyword>
<dbReference type="Pfam" id="PF00440">
    <property type="entry name" value="TetR_N"/>
    <property type="match status" value="1"/>
</dbReference>
<dbReference type="SUPFAM" id="SSF46689">
    <property type="entry name" value="Homeodomain-like"/>
    <property type="match status" value="1"/>
</dbReference>
<organism evidence="6 7">
    <name type="scientific">Candidatus Methylospira mobilis</name>
    <dbReference type="NCBI Taxonomy" id="1808979"/>
    <lineage>
        <taxon>Bacteria</taxon>
        <taxon>Pseudomonadati</taxon>
        <taxon>Pseudomonadota</taxon>
        <taxon>Gammaproteobacteria</taxon>
        <taxon>Methylococcales</taxon>
        <taxon>Methylococcaceae</taxon>
        <taxon>Candidatus Methylospira</taxon>
    </lineage>
</organism>
<dbReference type="GO" id="GO:0003677">
    <property type="term" value="F:DNA binding"/>
    <property type="evidence" value="ECO:0007669"/>
    <property type="project" value="UniProtKB-UniRule"/>
</dbReference>
<feature type="DNA-binding region" description="H-T-H motif" evidence="4">
    <location>
        <begin position="31"/>
        <end position="50"/>
    </location>
</feature>
<gene>
    <name evidence="6" type="ORF">F6R98_17925</name>
</gene>
<evidence type="ECO:0000256" key="2">
    <source>
        <dbReference type="ARBA" id="ARBA00023125"/>
    </source>
</evidence>
<reference evidence="6 7" key="1">
    <citation type="submission" date="2019-09" db="EMBL/GenBank/DDBJ databases">
        <title>Ecophysiology of the spiral-shaped methanotroph Methylospira mobilis as revealed by the complete genome sequence.</title>
        <authorList>
            <person name="Oshkin I.Y."/>
            <person name="Dedysh S.N."/>
            <person name="Miroshnikov K."/>
            <person name="Danilova O.V."/>
            <person name="Hakobyan A."/>
            <person name="Liesack W."/>
        </authorList>
    </citation>
    <scope>NUCLEOTIDE SEQUENCE [LARGE SCALE GENOMIC DNA]</scope>
    <source>
        <strain evidence="6 7">Shm1</strain>
    </source>
</reference>
<dbReference type="SUPFAM" id="SSF48498">
    <property type="entry name" value="Tetracyclin repressor-like, C-terminal domain"/>
    <property type="match status" value="1"/>
</dbReference>
<evidence type="ECO:0000256" key="1">
    <source>
        <dbReference type="ARBA" id="ARBA00023015"/>
    </source>
</evidence>
<dbReference type="RefSeq" id="WP_153250247.1">
    <property type="nucleotide sequence ID" value="NZ_CP044205.1"/>
</dbReference>
<accession>A0A5Q0BKH4</accession>
<dbReference type="PANTHER" id="PTHR47506">
    <property type="entry name" value="TRANSCRIPTIONAL REGULATORY PROTEIN"/>
    <property type="match status" value="1"/>
</dbReference>
<sequence>MKNIATRQLTREKLLDEGVARIIEHGYHGSGLQEILQSVGVPKGSFYNYFASKETFGAEVIRHYIEPFIRQLDYWLKCEPNGAAALRAYFRELIDESARRQFKGGCLLGNLMGEIGDTSEICRISLSEAVQCYRDKLREGIARAQQQGCFRQDLGAAEMADLLVNAWQGALLRMKIEQSVQPLEDCCSHLLEGYFKN</sequence>
<protein>
    <submittedName>
        <fullName evidence="6">TetR family transcriptional regulator</fullName>
    </submittedName>
</protein>
<dbReference type="EMBL" id="CP044205">
    <property type="protein sequence ID" value="QFY44280.1"/>
    <property type="molecule type" value="Genomic_DNA"/>
</dbReference>
<dbReference type="Pfam" id="PF16925">
    <property type="entry name" value="TetR_C_13"/>
    <property type="match status" value="1"/>
</dbReference>
<evidence type="ECO:0000256" key="4">
    <source>
        <dbReference type="PROSITE-ProRule" id="PRU00335"/>
    </source>
</evidence>
<dbReference type="InParanoid" id="A0A5Q0BKH4"/>
<evidence type="ECO:0000256" key="3">
    <source>
        <dbReference type="ARBA" id="ARBA00023163"/>
    </source>
</evidence>
<dbReference type="InterPro" id="IPR001647">
    <property type="entry name" value="HTH_TetR"/>
</dbReference>
<dbReference type="PROSITE" id="PS50977">
    <property type="entry name" value="HTH_TETR_2"/>
    <property type="match status" value="1"/>
</dbReference>
<evidence type="ECO:0000313" key="6">
    <source>
        <dbReference type="EMBL" id="QFY44280.1"/>
    </source>
</evidence>
<dbReference type="OrthoDB" id="4541465at2"/>
<dbReference type="InterPro" id="IPR009057">
    <property type="entry name" value="Homeodomain-like_sf"/>
</dbReference>
<dbReference type="Proteomes" id="UP000325755">
    <property type="component" value="Chromosome"/>
</dbReference>
<feature type="domain" description="HTH tetR-type" evidence="5">
    <location>
        <begin position="8"/>
        <end position="68"/>
    </location>
</feature>
<keyword evidence="2 4" id="KW-0238">DNA-binding</keyword>
<keyword evidence="3" id="KW-0804">Transcription</keyword>
<name>A0A5Q0BKH4_9GAMM</name>
<dbReference type="InterPro" id="IPR036271">
    <property type="entry name" value="Tet_transcr_reg_TetR-rel_C_sf"/>
</dbReference>